<keyword evidence="5" id="KW-1185">Reference proteome</keyword>
<keyword evidence="2" id="KW-0732">Signal</keyword>
<feature type="chain" id="PRO_5016320302" evidence="2">
    <location>
        <begin position="21"/>
        <end position="162"/>
    </location>
</feature>
<comment type="caution">
    <text evidence="4">The sequence shown here is derived from an EMBL/GenBank/DDBJ whole genome shotgun (WGS) entry which is preliminary data.</text>
</comment>
<evidence type="ECO:0000259" key="3">
    <source>
        <dbReference type="PROSITE" id="PS51352"/>
    </source>
</evidence>
<reference evidence="4 5" key="1">
    <citation type="submission" date="2018-06" db="EMBL/GenBank/DDBJ databases">
        <title>Genomic Encyclopedia of Type Strains, Phase III (KMG-III): the genomes of soil and plant-associated and newly described type strains.</title>
        <authorList>
            <person name="Whitman W."/>
        </authorList>
    </citation>
    <scope>NUCLEOTIDE SEQUENCE [LARGE SCALE GENOMIC DNA]</scope>
    <source>
        <strain evidence="4 5">CGMCC 1.12398</strain>
    </source>
</reference>
<dbReference type="AlphaFoldDB" id="A0A327YQU5"/>
<feature type="signal peptide" evidence="2">
    <location>
        <begin position="1"/>
        <end position="20"/>
    </location>
</feature>
<gene>
    <name evidence="4" type="ORF">B0I03_10479</name>
</gene>
<dbReference type="EMBL" id="QLMI01000004">
    <property type="protein sequence ID" value="RAK22557.1"/>
    <property type="molecule type" value="Genomic_DNA"/>
</dbReference>
<sequence>MRYFRLIVLSVFFLSFSVKAQDLITFQNFDELNAYVQNNSEKPLVVNFWATWCAPCVKELPYFQKLHEENPNVKVVTVSLDFEKQVESKLKPFLKKKNYTFVTTYMADKKFNNWILKIDENWSGSIPATWIINENKGIFVEQEFASFEELNQFVNESLTKLN</sequence>
<dbReference type="OrthoDB" id="9815205at2"/>
<dbReference type="InterPro" id="IPR050553">
    <property type="entry name" value="Thioredoxin_ResA/DsbE_sf"/>
</dbReference>
<dbReference type="CDD" id="cd02966">
    <property type="entry name" value="TlpA_like_family"/>
    <property type="match status" value="1"/>
</dbReference>
<name>A0A327YQU5_9FLAO</name>
<dbReference type="Pfam" id="PF00578">
    <property type="entry name" value="AhpC-TSA"/>
    <property type="match status" value="1"/>
</dbReference>
<dbReference type="GO" id="GO:0016209">
    <property type="term" value="F:antioxidant activity"/>
    <property type="evidence" value="ECO:0007669"/>
    <property type="project" value="InterPro"/>
</dbReference>
<dbReference type="GO" id="GO:0016491">
    <property type="term" value="F:oxidoreductase activity"/>
    <property type="evidence" value="ECO:0007669"/>
    <property type="project" value="InterPro"/>
</dbReference>
<dbReference type="PANTHER" id="PTHR42852">
    <property type="entry name" value="THIOL:DISULFIDE INTERCHANGE PROTEIN DSBE"/>
    <property type="match status" value="1"/>
</dbReference>
<dbReference type="InterPro" id="IPR000866">
    <property type="entry name" value="AhpC/TSA"/>
</dbReference>
<dbReference type="InterPro" id="IPR017937">
    <property type="entry name" value="Thioredoxin_CS"/>
</dbReference>
<protein>
    <submittedName>
        <fullName evidence="4">AhpC/TSA family protein</fullName>
    </submittedName>
</protein>
<dbReference type="PANTHER" id="PTHR42852:SF17">
    <property type="entry name" value="THIOREDOXIN-LIKE PROTEIN HI_1115"/>
    <property type="match status" value="1"/>
</dbReference>
<accession>A0A327YQU5</accession>
<dbReference type="RefSeq" id="WP_111566787.1">
    <property type="nucleotide sequence ID" value="NZ_QLMI01000004.1"/>
</dbReference>
<proteinExistence type="predicted"/>
<organism evidence="4 5">
    <name type="scientific">Flavobacterium aquaticum</name>
    <dbReference type="NCBI Taxonomy" id="1236486"/>
    <lineage>
        <taxon>Bacteria</taxon>
        <taxon>Pseudomonadati</taxon>
        <taxon>Bacteroidota</taxon>
        <taxon>Flavobacteriia</taxon>
        <taxon>Flavobacteriales</taxon>
        <taxon>Flavobacteriaceae</taxon>
        <taxon>Flavobacterium</taxon>
    </lineage>
</organism>
<evidence type="ECO:0000256" key="2">
    <source>
        <dbReference type="SAM" id="SignalP"/>
    </source>
</evidence>
<evidence type="ECO:0000256" key="1">
    <source>
        <dbReference type="ARBA" id="ARBA00023284"/>
    </source>
</evidence>
<evidence type="ECO:0000313" key="5">
    <source>
        <dbReference type="Proteomes" id="UP000249620"/>
    </source>
</evidence>
<dbReference type="PROSITE" id="PS00194">
    <property type="entry name" value="THIOREDOXIN_1"/>
    <property type="match status" value="1"/>
</dbReference>
<dbReference type="Gene3D" id="3.40.30.10">
    <property type="entry name" value="Glutaredoxin"/>
    <property type="match status" value="1"/>
</dbReference>
<evidence type="ECO:0000313" key="4">
    <source>
        <dbReference type="EMBL" id="RAK22557.1"/>
    </source>
</evidence>
<dbReference type="SUPFAM" id="SSF52833">
    <property type="entry name" value="Thioredoxin-like"/>
    <property type="match status" value="1"/>
</dbReference>
<dbReference type="InterPro" id="IPR036249">
    <property type="entry name" value="Thioredoxin-like_sf"/>
</dbReference>
<feature type="domain" description="Thioredoxin" evidence="3">
    <location>
        <begin position="7"/>
        <end position="159"/>
    </location>
</feature>
<dbReference type="PROSITE" id="PS51352">
    <property type="entry name" value="THIOREDOXIN_2"/>
    <property type="match status" value="1"/>
</dbReference>
<dbReference type="Proteomes" id="UP000249620">
    <property type="component" value="Unassembled WGS sequence"/>
</dbReference>
<dbReference type="InterPro" id="IPR013766">
    <property type="entry name" value="Thioredoxin_domain"/>
</dbReference>
<keyword evidence="1" id="KW-0676">Redox-active center</keyword>